<dbReference type="Proteomes" id="UP000195880">
    <property type="component" value="Chromosome"/>
</dbReference>
<evidence type="ECO:0000313" key="2">
    <source>
        <dbReference type="EMBL" id="ARX88410.1"/>
    </source>
</evidence>
<evidence type="ECO:0000256" key="1">
    <source>
        <dbReference type="SAM" id="MobiDB-lite"/>
    </source>
</evidence>
<evidence type="ECO:0000313" key="3">
    <source>
        <dbReference type="Proteomes" id="UP000195880"/>
    </source>
</evidence>
<dbReference type="AlphaFoldDB" id="A0A1Z1WPS9"/>
<keyword evidence="3" id="KW-1185">Reference proteome</keyword>
<gene>
    <name evidence="2" type="ORF">SMD44_07897</name>
</gene>
<dbReference type="EMBL" id="CP021748">
    <property type="protein sequence ID" value="ARX88410.1"/>
    <property type="molecule type" value="Genomic_DNA"/>
</dbReference>
<protein>
    <submittedName>
        <fullName evidence="2">Uncharacterized protein</fullName>
    </submittedName>
</protein>
<name>A0A1Z1WPS9_9ACTN</name>
<dbReference type="KEGG" id="salf:SMD44_07897"/>
<sequence>MPLRKLREIQVSGDPLGELGADDPGARTRPVAEVRLGGDRLVAYVDPEAWGLVVDAPRAGHFGLKTAWPKDDDPGTDSLPGGPYAQSSSSGYERRSAWVQLLCGGRAMIVRYEARGAHDVSGVRGAMSVVRSRTRNATLVVIGPKKVRSVIARKLSA</sequence>
<feature type="region of interest" description="Disordered" evidence="1">
    <location>
        <begin position="64"/>
        <end position="89"/>
    </location>
</feature>
<reference evidence="2 3" key="1">
    <citation type="submission" date="2017-05" db="EMBL/GenBank/DDBJ databases">
        <title>Streptomyces alboflavus Genome sequencing and assembly.</title>
        <authorList>
            <person name="Wang Y."/>
            <person name="Du B."/>
            <person name="Ding Y."/>
            <person name="Liu H."/>
            <person name="Hou Q."/>
            <person name="Liu K."/>
            <person name="Wang C."/>
            <person name="Yao L."/>
        </authorList>
    </citation>
    <scope>NUCLEOTIDE SEQUENCE [LARGE SCALE GENOMIC DNA]</scope>
    <source>
        <strain evidence="2 3">MDJK44</strain>
    </source>
</reference>
<organism evidence="2 3">
    <name type="scientific">Streptomyces alboflavus</name>
    <dbReference type="NCBI Taxonomy" id="67267"/>
    <lineage>
        <taxon>Bacteria</taxon>
        <taxon>Bacillati</taxon>
        <taxon>Actinomycetota</taxon>
        <taxon>Actinomycetes</taxon>
        <taxon>Kitasatosporales</taxon>
        <taxon>Streptomycetaceae</taxon>
        <taxon>Streptomyces</taxon>
    </lineage>
</organism>
<proteinExistence type="predicted"/>
<accession>A0A1Z1WPS9</accession>